<dbReference type="Pfam" id="PF14522">
    <property type="entry name" value="Cytochrome_C7"/>
    <property type="match status" value="1"/>
</dbReference>
<dbReference type="InterPro" id="IPR029467">
    <property type="entry name" value="Cyt_c7-like"/>
</dbReference>
<dbReference type="InterPro" id="IPR036280">
    <property type="entry name" value="Multihaem_cyt_sf"/>
</dbReference>
<dbReference type="SUPFAM" id="SSF48695">
    <property type="entry name" value="Multiheme cytochromes"/>
    <property type="match status" value="2"/>
</dbReference>
<proteinExistence type="predicted"/>
<organism evidence="3">
    <name type="scientific">hydrothermal vent metagenome</name>
    <dbReference type="NCBI Taxonomy" id="652676"/>
    <lineage>
        <taxon>unclassified sequences</taxon>
        <taxon>metagenomes</taxon>
        <taxon>ecological metagenomes</taxon>
    </lineage>
</organism>
<keyword evidence="1" id="KW-0732">Signal</keyword>
<name>A0A3B1CMG7_9ZZZZ</name>
<dbReference type="AlphaFoldDB" id="A0A3B1CMG7"/>
<evidence type="ECO:0000256" key="1">
    <source>
        <dbReference type="ARBA" id="ARBA00022729"/>
    </source>
</evidence>
<dbReference type="InterPro" id="IPR051829">
    <property type="entry name" value="Multiheme_Cytochr_ET"/>
</dbReference>
<evidence type="ECO:0000259" key="2">
    <source>
        <dbReference type="Pfam" id="PF14522"/>
    </source>
</evidence>
<accession>A0A3B1CMG7</accession>
<gene>
    <name evidence="3" type="ORF">MNBD_IGNAVI01-983</name>
</gene>
<sequence>MNVWAQISPGELTTVHKSLEGISNCTKCHILGEKVENQKCLDCHTEINKLINSNNGYHSSSEVKNKECVKCHGEHFGRDFAIVRFDKNKFDHTLTGFVLRGKHKKIKCASCHQSKFIESKKLKDRKNTYLGLQQNCKSCHEDFHQGTFKNKNCESCHSTEKWRPAVGFDHAETKFKLSGAHQKVKCEQCHKISEKNGKKIQNFRITKFGQCVDCHKDIHLGKFGANCTQCHTTLSFKTIKNDKKFDHAKTGFTLKGAHNNLRCNQCHIKGVSVKLKSKNCYDCHKDYHKGEFTKNGIQQDCSVCHTESSFTPSHFTLDDHSKTKFALLGGHLAVPCSNCHLNGTRWKFAFKNTECITCHKNIHGDLILKYNDENGLCKKCHNPNSWDQVNYDHDKTEFKLIGKHTAVKCSKCHFTDSQESLIFSKLSHDCKTCHKDQHNGQFKADYSNDCSKCHSPNNWTAVNFDHDQARFKLDGSHINLSCNKCHKEEIINGNKIVKYKFEDITCKSCHS</sequence>
<reference evidence="3" key="1">
    <citation type="submission" date="2018-06" db="EMBL/GenBank/DDBJ databases">
        <authorList>
            <person name="Zhirakovskaya E."/>
        </authorList>
    </citation>
    <scope>NUCLEOTIDE SEQUENCE</scope>
</reference>
<dbReference type="PANTHER" id="PTHR35038">
    <property type="entry name" value="DISSIMILATORY SULFITE REDUCTASE SIRA"/>
    <property type="match status" value="1"/>
</dbReference>
<protein>
    <recommendedName>
        <fullName evidence="2">Cytochrome c7-like domain-containing protein</fullName>
    </recommendedName>
</protein>
<dbReference type="EMBL" id="UOGD01000453">
    <property type="protein sequence ID" value="VAX29502.1"/>
    <property type="molecule type" value="Genomic_DNA"/>
</dbReference>
<evidence type="ECO:0000313" key="3">
    <source>
        <dbReference type="EMBL" id="VAX29502.1"/>
    </source>
</evidence>
<dbReference type="Gene3D" id="3.90.10.10">
    <property type="entry name" value="Cytochrome C3"/>
    <property type="match status" value="5"/>
</dbReference>
<feature type="domain" description="Cytochrome c7-like" evidence="2">
    <location>
        <begin position="104"/>
        <end position="158"/>
    </location>
</feature>